<evidence type="ECO:0000256" key="2">
    <source>
        <dbReference type="ARBA" id="ARBA00004170"/>
    </source>
</evidence>
<dbReference type="GO" id="GO:0009579">
    <property type="term" value="C:thylakoid"/>
    <property type="evidence" value="ECO:0007669"/>
    <property type="project" value="UniProtKB-SubCell"/>
</dbReference>
<dbReference type="CDD" id="cd12151">
    <property type="entry name" value="F1-ATPase_gamma"/>
    <property type="match status" value="1"/>
</dbReference>
<dbReference type="InterPro" id="IPR000131">
    <property type="entry name" value="ATP_synth_F1_gsu"/>
</dbReference>
<dbReference type="Gene3D" id="1.10.287.80">
    <property type="entry name" value="ATP synthase, gamma subunit, helix hairpin domain"/>
    <property type="match status" value="1"/>
</dbReference>
<keyword evidence="7 11" id="KW-0472">Membrane</keyword>
<comment type="similarity">
    <text evidence="3 11">Belongs to the ATPase gamma chain family.</text>
</comment>
<keyword evidence="4 11" id="KW-0813">Transport</keyword>
<protein>
    <recommendedName>
        <fullName evidence="11">ATP synthase gamma chain</fullName>
    </recommendedName>
    <alternativeName>
        <fullName evidence="11">ATP synthase F1 sector gamma subunit</fullName>
    </alternativeName>
    <alternativeName>
        <fullName evidence="11">F-ATPase gamma subunit</fullName>
    </alternativeName>
</protein>
<name>A0A2H3P4J8_9BACT</name>
<evidence type="ECO:0000256" key="9">
    <source>
        <dbReference type="ARBA" id="ARBA00023310"/>
    </source>
</evidence>
<keyword evidence="6 11" id="KW-0406">Ion transport</keyword>
<keyword evidence="5 11" id="KW-0375">Hydrogen ion transport</keyword>
<dbReference type="Pfam" id="PF00231">
    <property type="entry name" value="ATP-synt"/>
    <property type="match status" value="1"/>
</dbReference>
<sequence length="303" mass="34528">MANLRDIRNRIDSIENTKQVTRAMKMVAAAKLRRAQERIFEARPYAYKLRELIGHLTDKLEDVGHPLFQQPDTDGVLLIIVTADRGLAGAFNSNVIKTAEAEIEAKYTAERKQGNLYLLCVGRKGHEHFARRDYQLVGDFRNVFDGLNFSLAKKVVEAAHEGFDRAIWGHVDMVYNEFKNTISQNRIVEPLLPLPKEQFLTPVMEEEDLPEIDDTLEVDYIFEPGAEQIMNALVPRFLNYQMWRALLESNAAEQGARMVAMDNATSNAEELRDELQLKYNRARQNAITMEILDISSGAEALES</sequence>
<evidence type="ECO:0000256" key="4">
    <source>
        <dbReference type="ARBA" id="ARBA00022448"/>
    </source>
</evidence>
<evidence type="ECO:0000256" key="1">
    <source>
        <dbReference type="ARBA" id="ARBA00003456"/>
    </source>
</evidence>
<accession>A0A2H3P4J8</accession>
<dbReference type="InterPro" id="IPR023632">
    <property type="entry name" value="ATP_synth_F1_gsu_CS"/>
</dbReference>
<dbReference type="GO" id="GO:0042777">
    <property type="term" value="P:proton motive force-driven plasma membrane ATP synthesis"/>
    <property type="evidence" value="ECO:0007669"/>
    <property type="project" value="UniProtKB-UniRule"/>
</dbReference>
<dbReference type="PANTHER" id="PTHR11693">
    <property type="entry name" value="ATP SYNTHASE GAMMA CHAIN"/>
    <property type="match status" value="1"/>
</dbReference>
<proteinExistence type="inferred from homology"/>
<dbReference type="EMBL" id="PDEP01000014">
    <property type="protein sequence ID" value="PEN05441.1"/>
    <property type="molecule type" value="Genomic_DNA"/>
</dbReference>
<dbReference type="HAMAP" id="MF_00815">
    <property type="entry name" value="ATP_synth_gamma_bact"/>
    <property type="match status" value="1"/>
</dbReference>
<comment type="subcellular location">
    <subcellularLocation>
        <location evidence="11">Cell membrane</location>
        <topology evidence="11">Peripheral membrane protein</topology>
    </subcellularLocation>
    <subcellularLocation>
        <location evidence="2">Membrane</location>
        <topology evidence="2">Peripheral membrane protein</topology>
    </subcellularLocation>
    <subcellularLocation>
        <location evidence="10">Thylakoid</location>
    </subcellularLocation>
</comment>
<keyword evidence="9 11" id="KW-0066">ATP synthesis</keyword>
<evidence type="ECO:0000313" key="13">
    <source>
        <dbReference type="Proteomes" id="UP000221024"/>
    </source>
</evidence>
<keyword evidence="11" id="KW-1003">Cell membrane</keyword>
<keyword evidence="13" id="KW-1185">Reference proteome</keyword>
<dbReference type="SUPFAM" id="SSF52943">
    <property type="entry name" value="ATP synthase (F1-ATPase), gamma subunit"/>
    <property type="match status" value="1"/>
</dbReference>
<gene>
    <name evidence="11 12" type="primary">atpG</name>
    <name evidence="12" type="ORF">CRI93_13070</name>
</gene>
<dbReference type="InterPro" id="IPR035968">
    <property type="entry name" value="ATP_synth_F1_ATPase_gsu"/>
</dbReference>
<dbReference type="GO" id="GO:0005524">
    <property type="term" value="F:ATP binding"/>
    <property type="evidence" value="ECO:0007669"/>
    <property type="project" value="UniProtKB-UniRule"/>
</dbReference>
<evidence type="ECO:0000256" key="10">
    <source>
        <dbReference type="ARBA" id="ARBA00060385"/>
    </source>
</evidence>
<dbReference type="PRINTS" id="PR00126">
    <property type="entry name" value="ATPASEGAMMA"/>
</dbReference>
<dbReference type="OrthoDB" id="9812769at2"/>
<dbReference type="Proteomes" id="UP000221024">
    <property type="component" value="Unassembled WGS sequence"/>
</dbReference>
<evidence type="ECO:0000256" key="11">
    <source>
        <dbReference type="HAMAP-Rule" id="MF_00815"/>
    </source>
</evidence>
<dbReference type="PROSITE" id="PS00153">
    <property type="entry name" value="ATPASE_GAMMA"/>
    <property type="match status" value="1"/>
</dbReference>
<dbReference type="GO" id="GO:0005886">
    <property type="term" value="C:plasma membrane"/>
    <property type="evidence" value="ECO:0007669"/>
    <property type="project" value="UniProtKB-SubCell"/>
</dbReference>
<dbReference type="GO" id="GO:0045259">
    <property type="term" value="C:proton-transporting ATP synthase complex"/>
    <property type="evidence" value="ECO:0007669"/>
    <property type="project" value="UniProtKB-KW"/>
</dbReference>
<comment type="function">
    <text evidence="1 11">Produces ATP from ADP in the presence of a proton gradient across the membrane. The gamma chain is believed to be important in regulating ATPase activity and the flow of protons through the CF(0) complex.</text>
</comment>
<comment type="caution">
    <text evidence="12">The sequence shown here is derived from an EMBL/GenBank/DDBJ whole genome shotgun (WGS) entry which is preliminary data.</text>
</comment>
<dbReference type="GO" id="GO:0046933">
    <property type="term" value="F:proton-transporting ATP synthase activity, rotational mechanism"/>
    <property type="evidence" value="ECO:0007669"/>
    <property type="project" value="UniProtKB-UniRule"/>
</dbReference>
<dbReference type="NCBIfam" id="TIGR01146">
    <property type="entry name" value="ATPsyn_F1gamma"/>
    <property type="match status" value="1"/>
</dbReference>
<evidence type="ECO:0000256" key="6">
    <source>
        <dbReference type="ARBA" id="ARBA00023065"/>
    </source>
</evidence>
<keyword evidence="8 11" id="KW-0139">CF(1)</keyword>
<dbReference type="AlphaFoldDB" id="A0A2H3P4J8"/>
<evidence type="ECO:0000256" key="3">
    <source>
        <dbReference type="ARBA" id="ARBA00007681"/>
    </source>
</evidence>
<dbReference type="Gene3D" id="3.40.1380.10">
    <property type="match status" value="1"/>
</dbReference>
<evidence type="ECO:0000256" key="8">
    <source>
        <dbReference type="ARBA" id="ARBA00023196"/>
    </source>
</evidence>
<organism evidence="12 13">
    <name type="scientific">Longimonas halophila</name>
    <dbReference type="NCBI Taxonomy" id="1469170"/>
    <lineage>
        <taxon>Bacteria</taxon>
        <taxon>Pseudomonadati</taxon>
        <taxon>Rhodothermota</taxon>
        <taxon>Rhodothermia</taxon>
        <taxon>Rhodothermales</taxon>
        <taxon>Salisaetaceae</taxon>
        <taxon>Longimonas</taxon>
    </lineage>
</organism>
<evidence type="ECO:0000256" key="5">
    <source>
        <dbReference type="ARBA" id="ARBA00022781"/>
    </source>
</evidence>
<dbReference type="FunFam" id="1.10.287.80:FF:000003">
    <property type="entry name" value="ATP synthase gamma chain, chloroplastic"/>
    <property type="match status" value="1"/>
</dbReference>
<evidence type="ECO:0000313" key="12">
    <source>
        <dbReference type="EMBL" id="PEN05441.1"/>
    </source>
</evidence>
<reference evidence="12 13" key="1">
    <citation type="submission" date="2017-10" db="EMBL/GenBank/DDBJ databases">
        <title>Draft genome of Longimonas halophila.</title>
        <authorList>
            <person name="Goh K.M."/>
            <person name="Shamsir M.S."/>
            <person name="Lim S.W."/>
        </authorList>
    </citation>
    <scope>NUCLEOTIDE SEQUENCE [LARGE SCALE GENOMIC DNA]</scope>
    <source>
        <strain evidence="12 13">KCTC 42399</strain>
    </source>
</reference>
<evidence type="ECO:0000256" key="7">
    <source>
        <dbReference type="ARBA" id="ARBA00023136"/>
    </source>
</evidence>
<dbReference type="PANTHER" id="PTHR11693:SF22">
    <property type="entry name" value="ATP SYNTHASE SUBUNIT GAMMA, MITOCHONDRIAL"/>
    <property type="match status" value="1"/>
</dbReference>
<dbReference type="RefSeq" id="WP_098063090.1">
    <property type="nucleotide sequence ID" value="NZ_PDEP01000014.1"/>
</dbReference>
<comment type="subunit">
    <text evidence="11">F-type ATPases have 2 components, CF(1) - the catalytic core - and CF(0) - the membrane proton channel. CF(1) has five subunits: alpha(3), beta(3), gamma(1), delta(1), epsilon(1). CF(0) has three main subunits: a, b and c.</text>
</comment>